<dbReference type="InterPro" id="IPR017900">
    <property type="entry name" value="4Fe4S_Fe_S_CS"/>
</dbReference>
<dbReference type="PROSITE" id="PS00198">
    <property type="entry name" value="4FE4S_FER_1"/>
    <property type="match status" value="1"/>
</dbReference>
<keyword evidence="4" id="KW-0560">Oxidoreductase</keyword>
<dbReference type="STRING" id="360412.LARV_01459"/>
<dbReference type="EMBL" id="DF967972">
    <property type="protein sequence ID" value="GAP13704.1"/>
    <property type="molecule type" value="Genomic_DNA"/>
</dbReference>
<name>A0A0S7BHK1_9CHLR</name>
<evidence type="ECO:0000313" key="8">
    <source>
        <dbReference type="EMBL" id="GAP13704.1"/>
    </source>
</evidence>
<evidence type="ECO:0000259" key="7">
    <source>
        <dbReference type="PROSITE" id="PS51379"/>
    </source>
</evidence>
<evidence type="ECO:0000256" key="4">
    <source>
        <dbReference type="ARBA" id="ARBA00023002"/>
    </source>
</evidence>
<dbReference type="InterPro" id="IPR036188">
    <property type="entry name" value="FAD/NAD-bd_sf"/>
</dbReference>
<evidence type="ECO:0000313" key="9">
    <source>
        <dbReference type="Proteomes" id="UP000055060"/>
    </source>
</evidence>
<evidence type="ECO:0000256" key="1">
    <source>
        <dbReference type="ARBA" id="ARBA00001966"/>
    </source>
</evidence>
<dbReference type="PROSITE" id="PS51379">
    <property type="entry name" value="4FE4S_FER_2"/>
    <property type="match status" value="2"/>
</dbReference>
<dbReference type="GO" id="GO:0051539">
    <property type="term" value="F:4 iron, 4 sulfur cluster binding"/>
    <property type="evidence" value="ECO:0007669"/>
    <property type="project" value="UniProtKB-KW"/>
</dbReference>
<dbReference type="OrthoDB" id="135003at2"/>
<evidence type="ECO:0000256" key="2">
    <source>
        <dbReference type="ARBA" id="ARBA00022485"/>
    </source>
</evidence>
<dbReference type="Gene3D" id="3.30.70.20">
    <property type="match status" value="2"/>
</dbReference>
<keyword evidence="2" id="KW-0004">4Fe-4S</keyword>
<feature type="domain" description="4Fe-4S ferredoxin-type" evidence="7">
    <location>
        <begin position="482"/>
        <end position="511"/>
    </location>
</feature>
<keyword evidence="9" id="KW-1185">Reference proteome</keyword>
<dbReference type="SUPFAM" id="SSF54862">
    <property type="entry name" value="4Fe-4S ferredoxins"/>
    <property type="match status" value="1"/>
</dbReference>
<dbReference type="PANTHER" id="PTHR24960:SF79">
    <property type="entry name" value="PHOTOSYSTEM I IRON-SULFUR CENTER"/>
    <property type="match status" value="1"/>
</dbReference>
<dbReference type="GO" id="GO:0046872">
    <property type="term" value="F:metal ion binding"/>
    <property type="evidence" value="ECO:0007669"/>
    <property type="project" value="UniProtKB-KW"/>
</dbReference>
<dbReference type="PANTHER" id="PTHR24960">
    <property type="entry name" value="PHOTOSYSTEM I IRON-SULFUR CENTER-RELATED"/>
    <property type="match status" value="1"/>
</dbReference>
<evidence type="ECO:0000256" key="5">
    <source>
        <dbReference type="ARBA" id="ARBA00023004"/>
    </source>
</evidence>
<dbReference type="Proteomes" id="UP000055060">
    <property type="component" value="Unassembled WGS sequence"/>
</dbReference>
<evidence type="ECO:0000256" key="3">
    <source>
        <dbReference type="ARBA" id="ARBA00022723"/>
    </source>
</evidence>
<dbReference type="InterPro" id="IPR050157">
    <property type="entry name" value="PSI_iron-sulfur_center"/>
</dbReference>
<protein>
    <submittedName>
        <fullName evidence="8">Methyl-viologen-reducing hydrogenase, delta subunit/4Fe-4S dicluster domain</fullName>
    </submittedName>
</protein>
<evidence type="ECO:0000256" key="6">
    <source>
        <dbReference type="ARBA" id="ARBA00023014"/>
    </source>
</evidence>
<dbReference type="InterPro" id="IPR017896">
    <property type="entry name" value="4Fe4S_Fe-S-bd"/>
</dbReference>
<dbReference type="RefSeq" id="WP_075073024.1">
    <property type="nucleotide sequence ID" value="NZ_DF967972.1"/>
</dbReference>
<dbReference type="InterPro" id="IPR003813">
    <property type="entry name" value="MvhD/FlpD"/>
</dbReference>
<proteinExistence type="predicted"/>
<accession>A0A0S7BHK1</accession>
<comment type="cofactor">
    <cofactor evidence="1">
        <name>[4Fe-4S] cluster</name>
        <dbReference type="ChEBI" id="CHEBI:49883"/>
    </cofactor>
</comment>
<organism evidence="8">
    <name type="scientific">Longilinea arvoryzae</name>
    <dbReference type="NCBI Taxonomy" id="360412"/>
    <lineage>
        <taxon>Bacteria</taxon>
        <taxon>Bacillati</taxon>
        <taxon>Chloroflexota</taxon>
        <taxon>Anaerolineae</taxon>
        <taxon>Anaerolineales</taxon>
        <taxon>Anaerolineaceae</taxon>
        <taxon>Longilinea</taxon>
    </lineage>
</organism>
<dbReference type="Pfam" id="PF02662">
    <property type="entry name" value="FlpD"/>
    <property type="match status" value="1"/>
</dbReference>
<reference evidence="8" key="1">
    <citation type="submission" date="2015-07" db="EMBL/GenBank/DDBJ databases">
        <title>Draft Genome Sequences of Anaerolinea thermolimosa IMO-1, Bellilinea caldifistulae GOMI-1, Leptolinea tardivitalis YMTK-2, Levilinea saccharolytica KIBI-1,Longilinea arvoryzae KOME-1, Previously Described as Members of the Anaerolineaceae (Chloroflexi).</title>
        <authorList>
            <person name="Sekiguchi Y."/>
            <person name="Ohashi A."/>
            <person name="Matsuura N."/>
            <person name="Tourlousse M.D."/>
        </authorList>
    </citation>
    <scope>NUCLEOTIDE SEQUENCE [LARGE SCALE GENOMIC DNA]</scope>
    <source>
        <strain evidence="8">KOME-1</strain>
    </source>
</reference>
<gene>
    <name evidence="8" type="ORF">LARV_01459</name>
</gene>
<sequence>MAEEELVSQSAAPEPPRVGVILCECGAILSGRLDPEALQRQTAALPGVVYVHHEAFPCSRDGQERLRRAIREQNLERVLIAGCAPRLVEKLFRNAVREAGLDPGYLMVSNIRDATQFFEDDPQAALRKASSIIEMGAARLGTTQAALPRYGKVQRSALVIGGGLRGVSVGLALAEKDIPVTLLILKEDEREDDAQGLARERLQAAQNHPRIRLLEDGRLISVRGHPGDYEVEVDSGGQTTSIAAGAIIVANASRPKALGSGHWFDRARVKTQAEFGGELKAAAQRGEGLGLKDVVFILCAEESQLSHCSRVCCNIGLQQAIRVKQLDPEANVTVLFRELYLSGIGGSQEAELVQARRLGVTFFRYGQKAAPVIGDKTIDIQDILTREPVRIPYDQAVLSMPLVPAESTRMLSTLLGLPLDEYGFLAEPRIRLRPGSYADPGLYVLGSAQQPADTAEALFQAYLTGARALRFLNQDAIRVDSPIAEIDAGLCTGCGNCPQVCPANAVHLERRDGILSLSTIDELLCIGCGNCVVVCPVKAIRLPGWDNLEIPAQITAALDEAHFEPGQSKLLVLACEWSAYGAAESAGHRKITFPENARILRMNCSARFDPFHILWAFLNGADGVLLGACKPGECHYGMGNLYARERVEMLHAELAQHGIDPRRLRLEFFSVQDGEKFSAVLEEFRRQIDTEMADRGQMPTGVHMPVISR</sequence>
<keyword evidence="6" id="KW-0411">Iron-sulfur</keyword>
<dbReference type="GO" id="GO:0016491">
    <property type="term" value="F:oxidoreductase activity"/>
    <property type="evidence" value="ECO:0007669"/>
    <property type="project" value="UniProtKB-KW"/>
</dbReference>
<keyword evidence="5" id="KW-0408">Iron</keyword>
<dbReference type="SUPFAM" id="SSF51905">
    <property type="entry name" value="FAD/NAD(P)-binding domain"/>
    <property type="match status" value="1"/>
</dbReference>
<dbReference type="AlphaFoldDB" id="A0A0S7BHK1"/>
<keyword evidence="3" id="KW-0479">Metal-binding</keyword>
<dbReference type="Pfam" id="PF13187">
    <property type="entry name" value="Fer4_9"/>
    <property type="match status" value="1"/>
</dbReference>
<feature type="domain" description="4Fe-4S ferredoxin-type" evidence="7">
    <location>
        <begin position="516"/>
        <end position="545"/>
    </location>
</feature>